<evidence type="ECO:0000313" key="2">
    <source>
        <dbReference type="Proteomes" id="UP001260872"/>
    </source>
</evidence>
<comment type="caution">
    <text evidence="1">The sequence shown here is derived from an EMBL/GenBank/DDBJ whole genome shotgun (WGS) entry which is preliminary data.</text>
</comment>
<dbReference type="Proteomes" id="UP001260872">
    <property type="component" value="Unassembled WGS sequence"/>
</dbReference>
<sequence>MPPTPAPAFNPASPGALIAAAEHSLRTGQTRLTTLYMRRASQLLENTLTGAQVTA</sequence>
<name>A0ABU1FWB3_9MICC</name>
<keyword evidence="2" id="KW-1185">Reference proteome</keyword>
<dbReference type="RefSeq" id="WP_310538330.1">
    <property type="nucleotide sequence ID" value="NZ_BAAAOC010000012.1"/>
</dbReference>
<accession>A0ABU1FWB3</accession>
<dbReference type="EMBL" id="JAVKGT010000044">
    <property type="protein sequence ID" value="MDR5712962.1"/>
    <property type="molecule type" value="Genomic_DNA"/>
</dbReference>
<gene>
    <name evidence="1" type="ORF">RH857_12610</name>
</gene>
<proteinExistence type="predicted"/>
<evidence type="ECO:0000313" key="1">
    <source>
        <dbReference type="EMBL" id="MDR5712962.1"/>
    </source>
</evidence>
<organism evidence="1 2">
    <name type="scientific">Nesterenkonia flava</name>
    <dbReference type="NCBI Taxonomy" id="469799"/>
    <lineage>
        <taxon>Bacteria</taxon>
        <taxon>Bacillati</taxon>
        <taxon>Actinomycetota</taxon>
        <taxon>Actinomycetes</taxon>
        <taxon>Micrococcales</taxon>
        <taxon>Micrococcaceae</taxon>
        <taxon>Nesterenkonia</taxon>
    </lineage>
</organism>
<protein>
    <submittedName>
        <fullName evidence="1">Uncharacterized protein</fullName>
    </submittedName>
</protein>
<reference evidence="2" key="1">
    <citation type="submission" date="2023-07" db="EMBL/GenBank/DDBJ databases">
        <title>Description of three actinobacteria isolated from air of manufacturing shop in a pharmaceutical factory.</title>
        <authorList>
            <person name="Zhang D.-F."/>
        </authorList>
    </citation>
    <scope>NUCLEOTIDE SEQUENCE [LARGE SCALE GENOMIC DNA]</scope>
    <source>
        <strain evidence="2">CCTCC AB 207010</strain>
    </source>
</reference>